<evidence type="ECO:0008006" key="5">
    <source>
        <dbReference type="Google" id="ProtNLM"/>
    </source>
</evidence>
<feature type="region of interest" description="Disordered" evidence="2">
    <location>
        <begin position="406"/>
        <end position="429"/>
    </location>
</feature>
<gene>
    <name evidence="3" type="ORF">Egran_05506</name>
</gene>
<feature type="coiled-coil region" evidence="1">
    <location>
        <begin position="296"/>
        <end position="351"/>
    </location>
</feature>
<keyword evidence="4" id="KW-1185">Reference proteome</keyword>
<evidence type="ECO:0000313" key="3">
    <source>
        <dbReference type="EMBL" id="OXV06727.1"/>
    </source>
</evidence>
<dbReference type="EMBL" id="NPHW01005470">
    <property type="protein sequence ID" value="OXV06727.1"/>
    <property type="molecule type" value="Genomic_DNA"/>
</dbReference>
<organism evidence="3 4">
    <name type="scientific">Elaphomyces granulatus</name>
    <dbReference type="NCBI Taxonomy" id="519963"/>
    <lineage>
        <taxon>Eukaryota</taxon>
        <taxon>Fungi</taxon>
        <taxon>Dikarya</taxon>
        <taxon>Ascomycota</taxon>
        <taxon>Pezizomycotina</taxon>
        <taxon>Eurotiomycetes</taxon>
        <taxon>Eurotiomycetidae</taxon>
        <taxon>Eurotiales</taxon>
        <taxon>Elaphomycetaceae</taxon>
        <taxon>Elaphomyces</taxon>
    </lineage>
</organism>
<dbReference type="AlphaFoldDB" id="A0A232LSD5"/>
<dbReference type="OrthoDB" id="5324651at2759"/>
<evidence type="ECO:0000256" key="1">
    <source>
        <dbReference type="SAM" id="Coils"/>
    </source>
</evidence>
<evidence type="ECO:0000256" key="2">
    <source>
        <dbReference type="SAM" id="MobiDB-lite"/>
    </source>
</evidence>
<keyword evidence="1" id="KW-0175">Coiled coil</keyword>
<dbReference type="Proteomes" id="UP000243515">
    <property type="component" value="Unassembled WGS sequence"/>
</dbReference>
<evidence type="ECO:0000313" key="4">
    <source>
        <dbReference type="Proteomes" id="UP000243515"/>
    </source>
</evidence>
<reference evidence="3 4" key="1">
    <citation type="journal article" date="2015" name="Environ. Microbiol.">
        <title>Metagenome sequence of Elaphomyces granulatus from sporocarp tissue reveals Ascomycota ectomycorrhizal fingerprints of genome expansion and a Proteobacteria-rich microbiome.</title>
        <authorList>
            <person name="Quandt C.A."/>
            <person name="Kohler A."/>
            <person name="Hesse C.N."/>
            <person name="Sharpton T.J."/>
            <person name="Martin F."/>
            <person name="Spatafora J.W."/>
        </authorList>
    </citation>
    <scope>NUCLEOTIDE SEQUENCE [LARGE SCALE GENOMIC DNA]</scope>
    <source>
        <strain evidence="3 4">OSC145934</strain>
    </source>
</reference>
<comment type="caution">
    <text evidence="3">The sequence shown here is derived from an EMBL/GenBank/DDBJ whole genome shotgun (WGS) entry which is preliminary data.</text>
</comment>
<protein>
    <recommendedName>
        <fullName evidence="5">Ubiquinol-cytochrome-c reductase cytochrome c1</fullName>
    </recommendedName>
</protein>
<sequence length="429" mass="48670">MTYSSADKRRVYLACRPIFTGNNALLRKQKKIRELLDKHKSPLHPLVRDFDINKIVEILKILLEKEIFQSEVKAKIEFPELFQSSPERNVQRAASENDAARSMAEALEDIESLEAEAEDELEDGEWRHPDSPDHDVAVVADQIHASLTSERLFDQSHPLPIAMVRADAPVHIPSLYPSYLPFRVQHVILSTAQRVLEECCFDFAKKWLPSILERRRWDCAAAVELTKWTRILAKDSSNLPPHAFSINGPSLNEVIFATSKIRHTAVHRLPTTARGVHSLIKSAMKMTEALQDSFRTAQLEELHGELESKIKSMELNKNALEDGLTRQLQEIQRQRAELERKEQELSACMLREDQENKSLIGVLLEESVKKIFQDRPILLELTEAKTDDDEAMEAIEAGIEELIEKSTSSPLPQVPEAVTPEAATTSLLV</sequence>
<feature type="coiled-coil region" evidence="1">
    <location>
        <begin position="90"/>
        <end position="127"/>
    </location>
</feature>
<name>A0A232LSD5_9EURO</name>
<proteinExistence type="predicted"/>
<accession>A0A232LSD5</accession>